<accession>A0A392PAY6</accession>
<evidence type="ECO:0000313" key="2">
    <source>
        <dbReference type="EMBL" id="MCI08639.1"/>
    </source>
</evidence>
<proteinExistence type="predicted"/>
<name>A0A392PAY6_9FABA</name>
<keyword evidence="3" id="KW-1185">Reference proteome</keyword>
<dbReference type="Proteomes" id="UP000265520">
    <property type="component" value="Unassembled WGS sequence"/>
</dbReference>
<comment type="caution">
    <text evidence="2">The sequence shown here is derived from an EMBL/GenBank/DDBJ whole genome shotgun (WGS) entry which is preliminary data.</text>
</comment>
<feature type="compositionally biased region" description="Basic and acidic residues" evidence="1">
    <location>
        <begin position="61"/>
        <end position="77"/>
    </location>
</feature>
<reference evidence="2 3" key="1">
    <citation type="journal article" date="2018" name="Front. Plant Sci.">
        <title>Red Clover (Trifolium pratense) and Zigzag Clover (T. medium) - A Picture of Genomic Similarities and Differences.</title>
        <authorList>
            <person name="Dluhosova J."/>
            <person name="Istvanek J."/>
            <person name="Nedelnik J."/>
            <person name="Repkova J."/>
        </authorList>
    </citation>
    <scope>NUCLEOTIDE SEQUENCE [LARGE SCALE GENOMIC DNA]</scope>
    <source>
        <strain evidence="3">cv. 10/8</strain>
        <tissue evidence="2">Leaf</tissue>
    </source>
</reference>
<protein>
    <submittedName>
        <fullName evidence="2">Uncharacterized protein</fullName>
    </submittedName>
</protein>
<evidence type="ECO:0000313" key="3">
    <source>
        <dbReference type="Proteomes" id="UP000265520"/>
    </source>
</evidence>
<dbReference type="AlphaFoldDB" id="A0A392PAY6"/>
<sequence length="85" mass="10138">QVYSAVLPEKLRPRKLNVHTPKLVNNFHDYPDIAMDKQIWKKRSGEARLKRKMILNEKRPSRFRISPESEKMPHHANDGIVKPYY</sequence>
<feature type="non-terminal residue" evidence="2">
    <location>
        <position position="1"/>
    </location>
</feature>
<dbReference type="EMBL" id="LXQA010069714">
    <property type="protein sequence ID" value="MCI08639.1"/>
    <property type="molecule type" value="Genomic_DNA"/>
</dbReference>
<organism evidence="2 3">
    <name type="scientific">Trifolium medium</name>
    <dbReference type="NCBI Taxonomy" id="97028"/>
    <lineage>
        <taxon>Eukaryota</taxon>
        <taxon>Viridiplantae</taxon>
        <taxon>Streptophyta</taxon>
        <taxon>Embryophyta</taxon>
        <taxon>Tracheophyta</taxon>
        <taxon>Spermatophyta</taxon>
        <taxon>Magnoliopsida</taxon>
        <taxon>eudicotyledons</taxon>
        <taxon>Gunneridae</taxon>
        <taxon>Pentapetalae</taxon>
        <taxon>rosids</taxon>
        <taxon>fabids</taxon>
        <taxon>Fabales</taxon>
        <taxon>Fabaceae</taxon>
        <taxon>Papilionoideae</taxon>
        <taxon>50 kb inversion clade</taxon>
        <taxon>NPAAA clade</taxon>
        <taxon>Hologalegina</taxon>
        <taxon>IRL clade</taxon>
        <taxon>Trifolieae</taxon>
        <taxon>Trifolium</taxon>
    </lineage>
</organism>
<evidence type="ECO:0000256" key="1">
    <source>
        <dbReference type="SAM" id="MobiDB-lite"/>
    </source>
</evidence>
<feature type="region of interest" description="Disordered" evidence="1">
    <location>
        <begin position="61"/>
        <end position="85"/>
    </location>
</feature>